<protein>
    <recommendedName>
        <fullName evidence="1">Mor transcription activator domain-containing protein</fullName>
    </recommendedName>
</protein>
<dbReference type="RefSeq" id="WP_029773211.1">
    <property type="nucleotide sequence ID" value="NZ_BMIT01000017.1"/>
</dbReference>
<evidence type="ECO:0000259" key="1">
    <source>
        <dbReference type="Pfam" id="PF08765"/>
    </source>
</evidence>
<comment type="caution">
    <text evidence="2">The sequence shown here is derived from an EMBL/GenBank/DDBJ whole genome shotgun (WGS) entry which is preliminary data.</text>
</comment>
<reference evidence="3" key="1">
    <citation type="journal article" date="2019" name="Int. J. Syst. Evol. Microbiol.">
        <title>The Global Catalogue of Microorganisms (GCM) 10K type strain sequencing project: providing services to taxonomists for standard genome sequencing and annotation.</title>
        <authorList>
            <consortium name="The Broad Institute Genomics Platform"/>
            <consortium name="The Broad Institute Genome Sequencing Center for Infectious Disease"/>
            <person name="Wu L."/>
            <person name="Ma J."/>
        </authorList>
    </citation>
    <scope>NUCLEOTIDE SEQUENCE [LARGE SCALE GENOMIC DNA]</scope>
    <source>
        <strain evidence="3">CGMCC 1.15394</strain>
    </source>
</reference>
<dbReference type="InterPro" id="IPR009057">
    <property type="entry name" value="Homeodomain-like_sf"/>
</dbReference>
<dbReference type="InterPro" id="IPR052411">
    <property type="entry name" value="c-mor_Regulatory_Protein"/>
</dbReference>
<dbReference type="InterPro" id="IPR014875">
    <property type="entry name" value="Mor_transcription_activator"/>
</dbReference>
<organism evidence="2 3">
    <name type="scientific">Pseudoalteromonas gelatinilytica</name>
    <dbReference type="NCBI Taxonomy" id="1703256"/>
    <lineage>
        <taxon>Bacteria</taxon>
        <taxon>Pseudomonadati</taxon>
        <taxon>Pseudomonadota</taxon>
        <taxon>Gammaproteobacteria</taxon>
        <taxon>Alteromonadales</taxon>
        <taxon>Pseudoalteromonadaceae</taxon>
        <taxon>Pseudoalteromonas</taxon>
    </lineage>
</organism>
<evidence type="ECO:0000313" key="3">
    <source>
        <dbReference type="Proteomes" id="UP000638462"/>
    </source>
</evidence>
<proteinExistence type="predicted"/>
<dbReference type="EMBL" id="BMIT01000017">
    <property type="protein sequence ID" value="GGF07290.1"/>
    <property type="molecule type" value="Genomic_DNA"/>
</dbReference>
<dbReference type="SUPFAM" id="SSF46689">
    <property type="entry name" value="Homeodomain-like"/>
    <property type="match status" value="1"/>
</dbReference>
<keyword evidence="3" id="KW-1185">Reference proteome</keyword>
<name>A0ABQ1U2Z0_9GAMM</name>
<evidence type="ECO:0000313" key="2">
    <source>
        <dbReference type="EMBL" id="GGF07290.1"/>
    </source>
</evidence>
<dbReference type="Proteomes" id="UP000638462">
    <property type="component" value="Unassembled WGS sequence"/>
</dbReference>
<sequence>MSGKAQTAETLLVLLDSIERKLLENKVDEEQATKLATLIVDDFRHQCGGMSVYIPKGVGLDAILKHNQIYQDFRGNNHTELAKKYGYSEQRIYQIVRAIHAAESKRIQPELF</sequence>
<feature type="domain" description="Mor transcription activator" evidence="1">
    <location>
        <begin position="8"/>
        <end position="111"/>
    </location>
</feature>
<accession>A0ABQ1U2Z0</accession>
<dbReference type="PANTHER" id="PTHR37812">
    <property type="entry name" value="MU-LIKE PROPHAGE FLUMU PROTEIN C"/>
    <property type="match status" value="1"/>
</dbReference>
<dbReference type="Gene3D" id="1.10.10.60">
    <property type="entry name" value="Homeodomain-like"/>
    <property type="match status" value="1"/>
</dbReference>
<dbReference type="PANTHER" id="PTHR37812:SF1">
    <property type="entry name" value="MU-LIKE PROPHAGE FLUMU PROTEIN C"/>
    <property type="match status" value="1"/>
</dbReference>
<gene>
    <name evidence="2" type="ORF">GCM10008027_35250</name>
</gene>
<dbReference type="Pfam" id="PF08765">
    <property type="entry name" value="Mor"/>
    <property type="match status" value="1"/>
</dbReference>